<dbReference type="KEGG" id="tcu:Tcur_2190"/>
<keyword evidence="1" id="KW-0472">Membrane</keyword>
<evidence type="ECO:0000256" key="1">
    <source>
        <dbReference type="SAM" id="Phobius"/>
    </source>
</evidence>
<keyword evidence="3" id="KW-1185">Reference proteome</keyword>
<dbReference type="AlphaFoldDB" id="D1A1R8"/>
<feature type="transmembrane region" description="Helical" evidence="1">
    <location>
        <begin position="55"/>
        <end position="75"/>
    </location>
</feature>
<keyword evidence="1" id="KW-1133">Transmembrane helix</keyword>
<accession>D1A1R8</accession>
<dbReference type="STRING" id="471852.Tcur_2190"/>
<gene>
    <name evidence="2" type="ordered locus">Tcur_2190</name>
</gene>
<dbReference type="EMBL" id="CP001738">
    <property type="protein sequence ID" value="ACY97756.1"/>
    <property type="molecule type" value="Genomic_DNA"/>
</dbReference>
<organism evidence="2 3">
    <name type="scientific">Thermomonospora curvata (strain ATCC 19995 / DSM 43183 / JCM 3096 / KCTC 9072 / NBRC 15933 / NCIMB 10081 / Henssen B9)</name>
    <dbReference type="NCBI Taxonomy" id="471852"/>
    <lineage>
        <taxon>Bacteria</taxon>
        <taxon>Bacillati</taxon>
        <taxon>Actinomycetota</taxon>
        <taxon>Actinomycetes</taxon>
        <taxon>Streptosporangiales</taxon>
        <taxon>Thermomonosporaceae</taxon>
        <taxon>Thermomonospora</taxon>
    </lineage>
</organism>
<protein>
    <submittedName>
        <fullName evidence="2">Uncharacterized protein</fullName>
    </submittedName>
</protein>
<sequence>MLARRGTVTEGEARQALAELLRAIGRDVAATGAILTLVLAGLLVRLPAGPALDPLGLPILLAEVGAFLISAGYAVRTRVVIRRALERLRERSGAPLHPGVPWEPLGSSAALDERELRRELRHLVSTACRCHDLSLNALVWALITGLLAVLWHVM</sequence>
<feature type="transmembrane region" description="Helical" evidence="1">
    <location>
        <begin position="24"/>
        <end position="43"/>
    </location>
</feature>
<feature type="transmembrane region" description="Helical" evidence="1">
    <location>
        <begin position="133"/>
        <end position="153"/>
    </location>
</feature>
<evidence type="ECO:0000313" key="2">
    <source>
        <dbReference type="EMBL" id="ACY97756.1"/>
    </source>
</evidence>
<dbReference type="OrthoDB" id="3474832at2"/>
<name>D1A1R8_THECD</name>
<dbReference type="RefSeq" id="WP_012852540.1">
    <property type="nucleotide sequence ID" value="NC_013510.1"/>
</dbReference>
<keyword evidence="1" id="KW-0812">Transmembrane</keyword>
<proteinExistence type="predicted"/>
<dbReference type="Proteomes" id="UP000001918">
    <property type="component" value="Chromosome"/>
</dbReference>
<evidence type="ECO:0000313" key="3">
    <source>
        <dbReference type="Proteomes" id="UP000001918"/>
    </source>
</evidence>
<dbReference type="HOGENOM" id="CLU_1703390_0_0_11"/>
<reference evidence="2 3" key="1">
    <citation type="journal article" date="2011" name="Stand. Genomic Sci.">
        <title>Complete genome sequence of Thermomonospora curvata type strain (B9).</title>
        <authorList>
            <person name="Chertkov O."/>
            <person name="Sikorski J."/>
            <person name="Nolan M."/>
            <person name="Lapidus A."/>
            <person name="Lucas S."/>
            <person name="Del Rio T.G."/>
            <person name="Tice H."/>
            <person name="Cheng J.F."/>
            <person name="Goodwin L."/>
            <person name="Pitluck S."/>
            <person name="Liolios K."/>
            <person name="Ivanova N."/>
            <person name="Mavromatis K."/>
            <person name="Mikhailova N."/>
            <person name="Ovchinnikova G."/>
            <person name="Pati A."/>
            <person name="Chen A."/>
            <person name="Palaniappan K."/>
            <person name="Djao O.D."/>
            <person name="Land M."/>
            <person name="Hauser L."/>
            <person name="Chang Y.J."/>
            <person name="Jeffries C.D."/>
            <person name="Brettin T."/>
            <person name="Han C."/>
            <person name="Detter J.C."/>
            <person name="Rohde M."/>
            <person name="Goker M."/>
            <person name="Woyke T."/>
            <person name="Bristow J."/>
            <person name="Eisen J.A."/>
            <person name="Markowitz V."/>
            <person name="Hugenholtz P."/>
            <person name="Klenk H.P."/>
            <person name="Kyrpides N.C."/>
        </authorList>
    </citation>
    <scope>NUCLEOTIDE SEQUENCE [LARGE SCALE GENOMIC DNA]</scope>
    <source>
        <strain evidence="3">ATCC 19995 / DSM 43183 / JCM 3096 / KCTC 9072 / NBRC 15933 / NCIMB 10081 / Henssen B9</strain>
    </source>
</reference>